<feature type="compositionally biased region" description="Polar residues" evidence="1">
    <location>
        <begin position="87"/>
        <end position="96"/>
    </location>
</feature>
<proteinExistence type="predicted"/>
<organism evidence="2">
    <name type="scientific">Aureimonas frigidaquae</name>
    <dbReference type="NCBI Taxonomy" id="424757"/>
    <lineage>
        <taxon>Bacteria</taxon>
        <taxon>Pseudomonadati</taxon>
        <taxon>Pseudomonadota</taxon>
        <taxon>Alphaproteobacteria</taxon>
        <taxon>Hyphomicrobiales</taxon>
        <taxon>Aurantimonadaceae</taxon>
        <taxon>Aureimonas</taxon>
    </lineage>
</organism>
<dbReference type="AlphaFoldDB" id="A0A0P0Z3R5"/>
<dbReference type="EMBL" id="LC066377">
    <property type="protein sequence ID" value="BAT28720.1"/>
    <property type="molecule type" value="Genomic_DNA"/>
</dbReference>
<evidence type="ECO:0000256" key="1">
    <source>
        <dbReference type="SAM" id="MobiDB-lite"/>
    </source>
</evidence>
<reference evidence="2" key="1">
    <citation type="journal article" date="2015" name="Proc. Natl. Acad. Sci. U.S.A.">
        <title>Bacterial clade with the ribosomal RNA operon on a small plasmid rather than the chromosome.</title>
        <authorList>
            <person name="Anda M."/>
            <person name="Ohtsubo Y."/>
            <person name="Okubo T."/>
            <person name="Sugawara M."/>
            <person name="Nagata Y."/>
            <person name="Tsuda M."/>
            <person name="Minamisawa K."/>
            <person name="Mitsui H."/>
        </authorList>
    </citation>
    <scope>NUCLEOTIDE SEQUENCE</scope>
    <source>
        <strain evidence="2">JCM 14755</strain>
    </source>
</reference>
<evidence type="ECO:0000313" key="2">
    <source>
        <dbReference type="EMBL" id="BAT28720.1"/>
    </source>
</evidence>
<accession>A0A0P0Z3R5</accession>
<feature type="compositionally biased region" description="Polar residues" evidence="1">
    <location>
        <begin position="1"/>
        <end position="10"/>
    </location>
</feature>
<name>A0A0P0Z3R5_9HYPH</name>
<dbReference type="RefSeq" id="WP_062225696.1">
    <property type="nucleotide sequence ID" value="NZ_BBWR01000002.1"/>
</dbReference>
<feature type="region of interest" description="Disordered" evidence="1">
    <location>
        <begin position="1"/>
        <end position="36"/>
    </location>
</feature>
<feature type="compositionally biased region" description="Basic residues" evidence="1">
    <location>
        <begin position="17"/>
        <end position="35"/>
    </location>
</feature>
<sequence>MNMPVNSTTVDKVATGTKRKPGRKRRETAAGRRRRAEVEAHIEALIQLLDDLDGDCDLEDGADIENDGYDEREGDSSDDEPEIGWTNEGQRMGQTFDTDRELDPAEDGIGDEEALHEVHEQLAVYQHFQSKDDRGHQQAVCENVAAEARSKARSKKGNASANFAPAFSEPFSFGLSVATRMGGRP</sequence>
<feature type="compositionally biased region" description="Acidic residues" evidence="1">
    <location>
        <begin position="53"/>
        <end position="68"/>
    </location>
</feature>
<feature type="region of interest" description="Disordered" evidence="1">
    <location>
        <begin position="53"/>
        <end position="112"/>
    </location>
</feature>
<protein>
    <submittedName>
        <fullName evidence="2">Blr4533 protein</fullName>
    </submittedName>
</protein>